<feature type="domain" description="RAE1/2" evidence="6">
    <location>
        <begin position="301"/>
        <end position="419"/>
    </location>
</feature>
<dbReference type="GO" id="GO:0005634">
    <property type="term" value="C:nucleus"/>
    <property type="evidence" value="ECO:0007669"/>
    <property type="project" value="TreeGrafter"/>
</dbReference>
<accession>A0A9P0BD74</accession>
<dbReference type="GO" id="GO:0005092">
    <property type="term" value="F:GDP-dissociation inhibitor activity"/>
    <property type="evidence" value="ECO:0007669"/>
    <property type="project" value="InterPro"/>
</dbReference>
<dbReference type="InterPro" id="IPR054420">
    <property type="entry name" value="RAE1_2_domI_C"/>
</dbReference>
<dbReference type="PIRSF" id="PIRSF016550">
    <property type="entry name" value="Rab_ger_ger_transf_A_euk"/>
    <property type="match status" value="1"/>
</dbReference>
<dbReference type="GO" id="GO:0006886">
    <property type="term" value="P:intracellular protein transport"/>
    <property type="evidence" value="ECO:0007669"/>
    <property type="project" value="InterPro"/>
</dbReference>
<evidence type="ECO:0000259" key="6">
    <source>
        <dbReference type="Pfam" id="PF22603"/>
    </source>
</evidence>
<feature type="compositionally biased region" description="Acidic residues" evidence="5">
    <location>
        <begin position="457"/>
        <end position="466"/>
    </location>
</feature>
<dbReference type="PANTHER" id="PTHR11787:SF4">
    <property type="entry name" value="CHM, RAB ESCORT PROTEIN 1"/>
    <property type="match status" value="1"/>
</dbReference>
<evidence type="ECO:0000256" key="3">
    <source>
        <dbReference type="ARBA" id="ARBA00022468"/>
    </source>
</evidence>
<dbReference type="GO" id="GO:0016192">
    <property type="term" value="P:vesicle-mediated transport"/>
    <property type="evidence" value="ECO:0007669"/>
    <property type="project" value="TreeGrafter"/>
</dbReference>
<dbReference type="GO" id="GO:0005829">
    <property type="term" value="C:cytosol"/>
    <property type="evidence" value="ECO:0007669"/>
    <property type="project" value="UniProtKB-SubCell"/>
</dbReference>
<dbReference type="GO" id="GO:0005096">
    <property type="term" value="F:GTPase activator activity"/>
    <property type="evidence" value="ECO:0007669"/>
    <property type="project" value="UniProtKB-KW"/>
</dbReference>
<dbReference type="Gene3D" id="3.50.50.60">
    <property type="entry name" value="FAD/NAD(P)-binding domain"/>
    <property type="match status" value="1"/>
</dbReference>
<comment type="similarity">
    <text evidence="2">Belongs to the Rab GDI family.</text>
</comment>
<dbReference type="FunFam" id="1.10.405.10:FF:000003">
    <property type="entry name" value="Rab proteins geranylgeranyltransferase component A"/>
    <property type="match status" value="1"/>
</dbReference>
<evidence type="ECO:0000256" key="2">
    <source>
        <dbReference type="ARBA" id="ARBA00005593"/>
    </source>
</evidence>
<evidence type="ECO:0000313" key="8">
    <source>
        <dbReference type="Proteomes" id="UP001154078"/>
    </source>
</evidence>
<dbReference type="AlphaFoldDB" id="A0A9P0BD74"/>
<reference evidence="7" key="1">
    <citation type="submission" date="2021-12" db="EMBL/GenBank/DDBJ databases">
        <authorList>
            <person name="King R."/>
        </authorList>
    </citation>
    <scope>NUCLEOTIDE SEQUENCE</scope>
</reference>
<dbReference type="GO" id="GO:0007264">
    <property type="term" value="P:small GTPase-mediated signal transduction"/>
    <property type="evidence" value="ECO:0007669"/>
    <property type="project" value="InterPro"/>
</dbReference>
<dbReference type="SUPFAM" id="SSF51905">
    <property type="entry name" value="FAD/NAD(P)-binding domain"/>
    <property type="match status" value="1"/>
</dbReference>
<dbReference type="PRINTS" id="PR00891">
    <property type="entry name" value="RABGDIREP"/>
</dbReference>
<organism evidence="7 8">
    <name type="scientific">Brassicogethes aeneus</name>
    <name type="common">Rape pollen beetle</name>
    <name type="synonym">Meligethes aeneus</name>
    <dbReference type="NCBI Taxonomy" id="1431903"/>
    <lineage>
        <taxon>Eukaryota</taxon>
        <taxon>Metazoa</taxon>
        <taxon>Ecdysozoa</taxon>
        <taxon>Arthropoda</taxon>
        <taxon>Hexapoda</taxon>
        <taxon>Insecta</taxon>
        <taxon>Pterygota</taxon>
        <taxon>Neoptera</taxon>
        <taxon>Endopterygota</taxon>
        <taxon>Coleoptera</taxon>
        <taxon>Polyphaga</taxon>
        <taxon>Cucujiformia</taxon>
        <taxon>Nitidulidae</taxon>
        <taxon>Meligethinae</taxon>
        <taxon>Brassicogethes</taxon>
    </lineage>
</organism>
<evidence type="ECO:0000256" key="4">
    <source>
        <dbReference type="ARBA" id="ARBA00022490"/>
    </source>
</evidence>
<evidence type="ECO:0000313" key="7">
    <source>
        <dbReference type="EMBL" id="CAH0560562.1"/>
    </source>
</evidence>
<keyword evidence="3" id="KW-0343">GTPase activation</keyword>
<dbReference type="Gene3D" id="3.30.519.10">
    <property type="entry name" value="Guanine Nucleotide Dissociation Inhibitor, domain 2"/>
    <property type="match status" value="2"/>
</dbReference>
<proteinExistence type="inferred from homology"/>
<dbReference type="InterPro" id="IPR018203">
    <property type="entry name" value="GDP_dissociation_inhibitor"/>
</dbReference>
<dbReference type="SUPFAM" id="SSF54373">
    <property type="entry name" value="FAD-linked reductases, C-terminal domain"/>
    <property type="match status" value="1"/>
</dbReference>
<dbReference type="Proteomes" id="UP001154078">
    <property type="component" value="Chromosome 7"/>
</dbReference>
<dbReference type="Gene3D" id="1.10.405.10">
    <property type="entry name" value="Guanine Nucleotide Dissociation Inhibitor, domain 1"/>
    <property type="match status" value="1"/>
</dbReference>
<evidence type="ECO:0000256" key="1">
    <source>
        <dbReference type="ARBA" id="ARBA00004514"/>
    </source>
</evidence>
<dbReference type="InterPro" id="IPR036188">
    <property type="entry name" value="FAD/NAD-bd_sf"/>
</dbReference>
<dbReference type="GO" id="GO:0005968">
    <property type="term" value="C:Rab-protein geranylgeranyltransferase complex"/>
    <property type="evidence" value="ECO:0007669"/>
    <property type="project" value="InterPro"/>
</dbReference>
<gene>
    <name evidence="7" type="ORF">MELIAE_LOCUS10296</name>
</gene>
<dbReference type="Pfam" id="PF22603">
    <property type="entry name" value="RAE1_2_domI_C"/>
    <property type="match status" value="1"/>
</dbReference>
<feature type="region of interest" description="Disordered" evidence="5">
    <location>
        <begin position="444"/>
        <end position="466"/>
    </location>
</feature>
<dbReference type="EMBL" id="OV121138">
    <property type="protein sequence ID" value="CAH0560562.1"/>
    <property type="molecule type" value="Genomic_DNA"/>
</dbReference>
<dbReference type="Pfam" id="PF00996">
    <property type="entry name" value="GDI"/>
    <property type="match status" value="1"/>
</dbReference>
<dbReference type="OrthoDB" id="1923006at2759"/>
<dbReference type="PANTHER" id="PTHR11787">
    <property type="entry name" value="RAB GDP-DISSOCIATION INHIBITOR"/>
    <property type="match status" value="1"/>
</dbReference>
<keyword evidence="4" id="KW-0963">Cytoplasm</keyword>
<comment type="subcellular location">
    <subcellularLocation>
        <location evidence="1">Cytoplasm</location>
        <location evidence="1">Cytosol</location>
    </subcellularLocation>
</comment>
<sequence>MHFEIMDYELPTNFDVVVVGTGIIESIISAAASRIGKTVLHVDSNNFYGGLSSSFNLESFLKLNIEKRKSICMEHSSLNDTETFFPINNSDFTLDEVTHQWNITNKNKNYSDEENSAQEDIIAKEICAKKWLKDDLLKESRKFNIDLTPKVQYARGDFIELLISSNIARYSEYRSITRVLTWFNNTLEVVPCSRSDIFANNKISIIEKRILMKFFTSLDDNEDLIIKDYASKTYKCFLTDKKLSKNLIHYILYAISNSTDSTLCLEGIGNTKKFLKSLGRFGKTPFLYSMFGSGDLPQEFCRGVFITNKSIMDSDNEPLTLLLYPAENDKNPCTVLELPWLSSCCPKDTYLVHISCNQINNPEDDLKHCVKNLFTLNEDFKAFKPLIFYSSYFSIPTNSDENVNLHDFNNLFICPGPDSELDFVTAVSKAKELFLKMYPDDEFLPRAPDPEEIKWDGDEEPSDIAQ</sequence>
<name>A0A9P0BD74_BRAAE</name>
<dbReference type="InterPro" id="IPR001738">
    <property type="entry name" value="Rab_escort"/>
</dbReference>
<keyword evidence="8" id="KW-1185">Reference proteome</keyword>
<protein>
    <recommendedName>
        <fullName evidence="6">RAE1/2 domain-containing protein</fullName>
    </recommendedName>
</protein>
<evidence type="ECO:0000256" key="5">
    <source>
        <dbReference type="SAM" id="MobiDB-lite"/>
    </source>
</evidence>